<feature type="transmembrane region" description="Helical" evidence="7">
    <location>
        <begin position="153"/>
        <end position="175"/>
    </location>
</feature>
<evidence type="ECO:0000256" key="5">
    <source>
        <dbReference type="ARBA" id="ARBA00023136"/>
    </source>
</evidence>
<dbReference type="EMBL" id="MG545608">
    <property type="protein sequence ID" value="AVL92589.1"/>
    <property type="molecule type" value="mRNA"/>
</dbReference>
<dbReference type="InterPro" id="IPR023277">
    <property type="entry name" value="Aquaporin_8"/>
</dbReference>
<keyword evidence="6" id="KW-0813">Transport</keyword>
<sequence length="258" mass="27029">MTDSKCELFTVVSAETVQAQKEQVAPMGFFERYVQPCLAELIGSTLFMFVGCISVIGNVGITGSIQPALAHGLALAIAVALFGEISGGHFNPAVTVCVYLVGGMELFLLVPYVISQMFGGMIAAGLAKAISPAAEFSNASGAAFTAVNDISQVGAAIVAEIVMTVFLTTAVSMGAVNERTRCQFAPFLIGLTVTANILAGGMVSGACMNPARAFGPAVVANHWTYHWVYWLGPLIGALLTVIIVRLLMGDKKTRIAFK</sequence>
<feature type="transmembrane region" description="Helical" evidence="7">
    <location>
        <begin position="41"/>
        <end position="61"/>
    </location>
</feature>
<keyword evidence="4 7" id="KW-1133">Transmembrane helix</keyword>
<evidence type="ECO:0000256" key="3">
    <source>
        <dbReference type="ARBA" id="ARBA00022692"/>
    </source>
</evidence>
<dbReference type="InterPro" id="IPR000425">
    <property type="entry name" value="MIP"/>
</dbReference>
<evidence type="ECO:0000256" key="1">
    <source>
        <dbReference type="ARBA" id="ARBA00004141"/>
    </source>
</evidence>
<protein>
    <submittedName>
        <fullName evidence="8">Aquaporin-8</fullName>
    </submittedName>
</protein>
<feature type="transmembrane region" description="Helical" evidence="7">
    <location>
        <begin position="227"/>
        <end position="248"/>
    </location>
</feature>
<dbReference type="PRINTS" id="PR00783">
    <property type="entry name" value="MINTRINSICP"/>
</dbReference>
<evidence type="ECO:0000313" key="8">
    <source>
        <dbReference type="EMBL" id="AVL92589.1"/>
    </source>
</evidence>
<reference evidence="8" key="1">
    <citation type="submission" date="2017-11" db="EMBL/GenBank/DDBJ databases">
        <title>Expression of aquaporins in Heteropneustes fossilis.</title>
        <authorList>
            <person name="Banerjee B."/>
            <person name="Koner D."/>
            <person name="Saha N."/>
        </authorList>
    </citation>
    <scope>NUCLEOTIDE SEQUENCE</scope>
    <source>
        <tissue evidence="8">Liver</tissue>
    </source>
</reference>
<proteinExistence type="evidence at transcript level"/>
<dbReference type="Pfam" id="PF00230">
    <property type="entry name" value="MIP"/>
    <property type="match status" value="1"/>
</dbReference>
<dbReference type="SUPFAM" id="SSF81338">
    <property type="entry name" value="Aquaporin-like"/>
    <property type="match status" value="1"/>
</dbReference>
<dbReference type="GO" id="GO:0015250">
    <property type="term" value="F:water channel activity"/>
    <property type="evidence" value="ECO:0007669"/>
    <property type="project" value="TreeGrafter"/>
</dbReference>
<dbReference type="PRINTS" id="PR02020">
    <property type="entry name" value="AQUAPORIN8"/>
</dbReference>
<dbReference type="PANTHER" id="PTHR45665:SF6">
    <property type="entry name" value="AQP8A PROTEIN"/>
    <property type="match status" value="1"/>
</dbReference>
<dbReference type="PANTHER" id="PTHR45665">
    <property type="entry name" value="AQUAPORIN-8"/>
    <property type="match status" value="1"/>
</dbReference>
<organism evidence="8">
    <name type="scientific">Heteropneustes fossilis</name>
    <name type="common">Stinging catfish</name>
    <dbReference type="NCBI Taxonomy" id="93621"/>
    <lineage>
        <taxon>Eukaryota</taxon>
        <taxon>Metazoa</taxon>
        <taxon>Chordata</taxon>
        <taxon>Craniata</taxon>
        <taxon>Vertebrata</taxon>
        <taxon>Euteleostomi</taxon>
        <taxon>Actinopterygii</taxon>
        <taxon>Neopterygii</taxon>
        <taxon>Teleostei</taxon>
        <taxon>Ostariophysi</taxon>
        <taxon>Siluriformes</taxon>
        <taxon>Heteropneustidae</taxon>
        <taxon>Heteropneustes</taxon>
    </lineage>
</organism>
<dbReference type="InterPro" id="IPR034294">
    <property type="entry name" value="Aquaporin_transptr"/>
</dbReference>
<dbReference type="GO" id="GO:0005886">
    <property type="term" value="C:plasma membrane"/>
    <property type="evidence" value="ECO:0007669"/>
    <property type="project" value="TreeGrafter"/>
</dbReference>
<name>A0A2P1EGA8_HETFO</name>
<feature type="transmembrane region" description="Helical" evidence="7">
    <location>
        <begin position="187"/>
        <end position="207"/>
    </location>
</feature>
<comment type="similarity">
    <text evidence="2 6">Belongs to the MIP/aquaporin (TC 1.A.8) family.</text>
</comment>
<keyword evidence="3 6" id="KW-0812">Transmembrane</keyword>
<accession>A0A2P1EGA8</accession>
<evidence type="ECO:0000256" key="6">
    <source>
        <dbReference type="RuleBase" id="RU000477"/>
    </source>
</evidence>
<dbReference type="Gene3D" id="1.20.1080.10">
    <property type="entry name" value="Glycerol uptake facilitator protein"/>
    <property type="match status" value="1"/>
</dbReference>
<comment type="subcellular location">
    <subcellularLocation>
        <location evidence="1">Membrane</location>
        <topology evidence="1">Multi-pass membrane protein</topology>
    </subcellularLocation>
</comment>
<evidence type="ECO:0000256" key="4">
    <source>
        <dbReference type="ARBA" id="ARBA00022989"/>
    </source>
</evidence>
<dbReference type="AlphaFoldDB" id="A0A2P1EGA8"/>
<keyword evidence="5 7" id="KW-0472">Membrane</keyword>
<evidence type="ECO:0000256" key="7">
    <source>
        <dbReference type="SAM" id="Phobius"/>
    </source>
</evidence>
<feature type="transmembrane region" description="Helical" evidence="7">
    <location>
        <begin position="68"/>
        <end position="87"/>
    </location>
</feature>
<feature type="transmembrane region" description="Helical" evidence="7">
    <location>
        <begin position="93"/>
        <end position="114"/>
    </location>
</feature>
<dbReference type="FunFam" id="1.20.1080.10:FF:000019">
    <property type="entry name" value="AQuaPorin or aquaglyceroporin related"/>
    <property type="match status" value="1"/>
</dbReference>
<evidence type="ECO:0000256" key="2">
    <source>
        <dbReference type="ARBA" id="ARBA00006175"/>
    </source>
</evidence>
<dbReference type="SMR" id="A0A2P1EGA8"/>
<dbReference type="InterPro" id="IPR023271">
    <property type="entry name" value="Aquaporin-like"/>
</dbReference>
<gene>
    <name evidence="8" type="primary">aqp8</name>
</gene>